<evidence type="ECO:0000256" key="2">
    <source>
        <dbReference type="ARBA" id="ARBA00006472"/>
    </source>
</evidence>
<keyword evidence="8" id="KW-1185">Reference proteome</keyword>
<dbReference type="PANTHER" id="PTHR35908:SF1">
    <property type="entry name" value="CONSERVED PROTEIN"/>
    <property type="match status" value="1"/>
</dbReference>
<evidence type="ECO:0000256" key="3">
    <source>
        <dbReference type="ARBA" id="ARBA00013252"/>
    </source>
</evidence>
<reference evidence="7 8" key="1">
    <citation type="submission" date="2016-06" db="EMBL/GenBank/DDBJ databases">
        <authorList>
            <person name="Olsen C.W."/>
            <person name="Carey S."/>
            <person name="Hinshaw L."/>
            <person name="Karasin A.I."/>
        </authorList>
    </citation>
    <scope>NUCLEOTIDE SEQUENCE [LARGE SCALE GENOMIC DNA]</scope>
    <source>
        <strain evidence="7 8">LZ-22</strain>
    </source>
</reference>
<dbReference type="InterPro" id="IPR029068">
    <property type="entry name" value="Glyas_Bleomycin-R_OHBP_Dase"/>
</dbReference>
<dbReference type="EC" id="4.2.1.96" evidence="3"/>
<dbReference type="SUPFAM" id="SSF55248">
    <property type="entry name" value="PCD-like"/>
    <property type="match status" value="1"/>
</dbReference>
<dbReference type="EMBL" id="FMYF01000014">
    <property type="protein sequence ID" value="SDC02077.1"/>
    <property type="molecule type" value="Genomic_DNA"/>
</dbReference>
<dbReference type="RefSeq" id="WP_092613554.1">
    <property type="nucleotide sequence ID" value="NZ_FMYF01000014.1"/>
</dbReference>
<name>A0A1G6I6B5_9ACTN</name>
<evidence type="ECO:0000313" key="8">
    <source>
        <dbReference type="Proteomes" id="UP000199086"/>
    </source>
</evidence>
<gene>
    <name evidence="7" type="ORF">GA0111570_11457</name>
</gene>
<proteinExistence type="inferred from homology"/>
<evidence type="ECO:0000313" key="7">
    <source>
        <dbReference type="EMBL" id="SDC02077.1"/>
    </source>
</evidence>
<dbReference type="Gene3D" id="3.30.1360.20">
    <property type="entry name" value="Transcriptional coactivator/pterin dehydratase"/>
    <property type="match status" value="1"/>
</dbReference>
<sequence length="216" mass="23504">MSDRLKLADVIAADLPDWRMINNALYTAYETGGFAYGLELLEQIGEAAEAADHHPDVILTYPRLEVKLSSHDVGGVTDRDLTLARIISDLALTAGHVADTGHTVVEYGLDTHDGSRLARFWAAVLDADLEDEDGEESVATGPYAPGVWFQQSAPLPEPPAQRWHPDVWVPHDGAEERIKAALDAGGKLVDDTHAPSFWVLADPDGNKVCICTDLER</sequence>
<evidence type="ECO:0000256" key="1">
    <source>
        <dbReference type="ARBA" id="ARBA00001554"/>
    </source>
</evidence>
<dbReference type="STRING" id="1577474.GA0111570_11457"/>
<dbReference type="Pfam" id="PF01329">
    <property type="entry name" value="Pterin_4a"/>
    <property type="match status" value="1"/>
</dbReference>
<evidence type="ECO:0000256" key="5">
    <source>
        <dbReference type="ARBA" id="ARBA00023239"/>
    </source>
</evidence>
<evidence type="ECO:0000256" key="4">
    <source>
        <dbReference type="ARBA" id="ARBA00021735"/>
    </source>
</evidence>
<dbReference type="Pfam" id="PF18029">
    <property type="entry name" value="Glyoxalase_6"/>
    <property type="match status" value="1"/>
</dbReference>
<dbReference type="AlphaFoldDB" id="A0A1G6I6B5"/>
<comment type="catalytic activity">
    <reaction evidence="1">
        <text>(4aS,6R)-4a-hydroxy-L-erythro-5,6,7,8-tetrahydrobiopterin = (6R)-L-erythro-6,7-dihydrobiopterin + H2O</text>
        <dbReference type="Rhea" id="RHEA:11920"/>
        <dbReference type="ChEBI" id="CHEBI:15377"/>
        <dbReference type="ChEBI" id="CHEBI:15642"/>
        <dbReference type="ChEBI" id="CHEBI:43120"/>
        <dbReference type="EC" id="4.2.1.96"/>
    </reaction>
</comment>
<dbReference type="OrthoDB" id="15077at2"/>
<dbReference type="Proteomes" id="UP000199086">
    <property type="component" value="Unassembled WGS sequence"/>
</dbReference>
<organism evidence="7 8">
    <name type="scientific">Raineyella antarctica</name>
    <dbReference type="NCBI Taxonomy" id="1577474"/>
    <lineage>
        <taxon>Bacteria</taxon>
        <taxon>Bacillati</taxon>
        <taxon>Actinomycetota</taxon>
        <taxon>Actinomycetes</taxon>
        <taxon>Propionibacteriales</taxon>
        <taxon>Propionibacteriaceae</taxon>
        <taxon>Raineyella</taxon>
    </lineage>
</organism>
<dbReference type="CDD" id="cd00488">
    <property type="entry name" value="PCD_DCoH"/>
    <property type="match status" value="1"/>
</dbReference>
<dbReference type="PANTHER" id="PTHR35908">
    <property type="entry name" value="HYPOTHETICAL FUSION PROTEIN"/>
    <property type="match status" value="1"/>
</dbReference>
<dbReference type="SUPFAM" id="SSF54593">
    <property type="entry name" value="Glyoxalase/Bleomycin resistance protein/Dihydroxybiphenyl dioxygenase"/>
    <property type="match status" value="1"/>
</dbReference>
<feature type="domain" description="Glyoxalase-like" evidence="6">
    <location>
        <begin position="109"/>
        <end position="211"/>
    </location>
</feature>
<accession>A0A1G6I6B5</accession>
<dbReference type="Gene3D" id="3.10.180.10">
    <property type="entry name" value="2,3-Dihydroxybiphenyl 1,2-Dioxygenase, domain 1"/>
    <property type="match status" value="1"/>
</dbReference>
<dbReference type="GO" id="GO:0008124">
    <property type="term" value="F:4-alpha-hydroxytetrahydrobiopterin dehydratase activity"/>
    <property type="evidence" value="ECO:0007669"/>
    <property type="project" value="UniProtKB-EC"/>
</dbReference>
<dbReference type="InterPro" id="IPR001533">
    <property type="entry name" value="Pterin_deHydtase"/>
</dbReference>
<dbReference type="InterPro" id="IPR041581">
    <property type="entry name" value="Glyoxalase_6"/>
</dbReference>
<evidence type="ECO:0000259" key="6">
    <source>
        <dbReference type="Pfam" id="PF18029"/>
    </source>
</evidence>
<comment type="similarity">
    <text evidence="2">Belongs to the pterin-4-alpha-carbinolamine dehydratase family.</text>
</comment>
<dbReference type="GO" id="GO:0006729">
    <property type="term" value="P:tetrahydrobiopterin biosynthetic process"/>
    <property type="evidence" value="ECO:0007669"/>
    <property type="project" value="InterPro"/>
</dbReference>
<dbReference type="InterPro" id="IPR036428">
    <property type="entry name" value="PCD_sf"/>
</dbReference>
<protein>
    <recommendedName>
        <fullName evidence="4">Putative pterin-4-alpha-carbinolamine dehydratase</fullName>
        <ecNumber evidence="3">4.2.1.96</ecNumber>
    </recommendedName>
</protein>
<keyword evidence="5" id="KW-0456">Lyase</keyword>